<evidence type="ECO:0000259" key="1">
    <source>
        <dbReference type="Pfam" id="PF17921"/>
    </source>
</evidence>
<accession>A0A5B6VY33</accession>
<dbReference type="OrthoDB" id="1739170at2759"/>
<dbReference type="Gene3D" id="1.10.340.70">
    <property type="match status" value="1"/>
</dbReference>
<keyword evidence="3" id="KW-1185">Reference proteome</keyword>
<dbReference type="InterPro" id="IPR041588">
    <property type="entry name" value="Integrase_H2C2"/>
</dbReference>
<organism evidence="2 3">
    <name type="scientific">Gossypium australe</name>
    <dbReference type="NCBI Taxonomy" id="47621"/>
    <lineage>
        <taxon>Eukaryota</taxon>
        <taxon>Viridiplantae</taxon>
        <taxon>Streptophyta</taxon>
        <taxon>Embryophyta</taxon>
        <taxon>Tracheophyta</taxon>
        <taxon>Spermatophyta</taxon>
        <taxon>Magnoliopsida</taxon>
        <taxon>eudicotyledons</taxon>
        <taxon>Gunneridae</taxon>
        <taxon>Pentapetalae</taxon>
        <taxon>rosids</taxon>
        <taxon>malvids</taxon>
        <taxon>Malvales</taxon>
        <taxon>Malvaceae</taxon>
        <taxon>Malvoideae</taxon>
        <taxon>Gossypium</taxon>
    </lineage>
</organism>
<name>A0A5B6VY33_9ROSI</name>
<dbReference type="EMBL" id="SMMG02000005">
    <property type="protein sequence ID" value="KAA3474220.1"/>
    <property type="molecule type" value="Genomic_DNA"/>
</dbReference>
<gene>
    <name evidence="2" type="ORF">EPI10_024530</name>
</gene>
<sequence length="96" mass="11509">MALLWYADIVNFLVSGLLPLELTNQRRRKFIHDAKGHFEGIRTIAKFLQSDFYWPTMFKDAYEFCQPCDHCQRTGNLSRRYEIPMQTILEVKLFYI</sequence>
<proteinExistence type="predicted"/>
<dbReference type="AlphaFoldDB" id="A0A5B6VY33"/>
<dbReference type="Proteomes" id="UP000325315">
    <property type="component" value="Unassembled WGS sequence"/>
</dbReference>
<protein>
    <submittedName>
        <fullName evidence="2">Retrovirus-related Pol polyprotein from transposon opus</fullName>
    </submittedName>
</protein>
<evidence type="ECO:0000313" key="3">
    <source>
        <dbReference type="Proteomes" id="UP000325315"/>
    </source>
</evidence>
<dbReference type="PANTHER" id="PTHR47266">
    <property type="entry name" value="ENDONUCLEASE-RELATED"/>
    <property type="match status" value="1"/>
</dbReference>
<reference evidence="3" key="1">
    <citation type="journal article" date="2019" name="Plant Biotechnol. J.">
        <title>Genome sequencing of the Australian wild diploid species Gossypium australe highlights disease resistance and delayed gland morphogenesis.</title>
        <authorList>
            <person name="Cai Y."/>
            <person name="Cai X."/>
            <person name="Wang Q."/>
            <person name="Wang P."/>
            <person name="Zhang Y."/>
            <person name="Cai C."/>
            <person name="Xu Y."/>
            <person name="Wang K."/>
            <person name="Zhou Z."/>
            <person name="Wang C."/>
            <person name="Geng S."/>
            <person name="Li B."/>
            <person name="Dong Q."/>
            <person name="Hou Y."/>
            <person name="Wang H."/>
            <person name="Ai P."/>
            <person name="Liu Z."/>
            <person name="Yi F."/>
            <person name="Sun M."/>
            <person name="An G."/>
            <person name="Cheng J."/>
            <person name="Zhang Y."/>
            <person name="Shi Q."/>
            <person name="Xie Y."/>
            <person name="Shi X."/>
            <person name="Chang Y."/>
            <person name="Huang F."/>
            <person name="Chen Y."/>
            <person name="Hong S."/>
            <person name="Mi L."/>
            <person name="Sun Q."/>
            <person name="Zhang L."/>
            <person name="Zhou B."/>
            <person name="Peng R."/>
            <person name="Zhang X."/>
            <person name="Liu F."/>
        </authorList>
    </citation>
    <scope>NUCLEOTIDE SEQUENCE [LARGE SCALE GENOMIC DNA]</scope>
    <source>
        <strain evidence="3">cv. PA1801</strain>
    </source>
</reference>
<evidence type="ECO:0000313" key="2">
    <source>
        <dbReference type="EMBL" id="KAA3474220.1"/>
    </source>
</evidence>
<feature type="domain" description="Integrase zinc-binding" evidence="1">
    <location>
        <begin position="31"/>
        <end position="74"/>
    </location>
</feature>
<dbReference type="InterPro" id="IPR052160">
    <property type="entry name" value="Gypsy_RT_Integrase-like"/>
</dbReference>
<dbReference type="Pfam" id="PF17921">
    <property type="entry name" value="Integrase_H2C2"/>
    <property type="match status" value="1"/>
</dbReference>
<comment type="caution">
    <text evidence="2">The sequence shown here is derived from an EMBL/GenBank/DDBJ whole genome shotgun (WGS) entry which is preliminary data.</text>
</comment>